<dbReference type="InterPro" id="IPR005839">
    <property type="entry name" value="Methylthiotransferase"/>
</dbReference>
<dbReference type="Gene3D" id="3.40.50.12160">
    <property type="entry name" value="Methylthiotransferase, N-terminal domain"/>
    <property type="match status" value="1"/>
</dbReference>
<sequence>MNGVTPRIAFVNLGCRVNRFELDDMAYTAKLLGAQIVCPEEADLVVINTCAVTGEAEAKTRKAIRKHAVLAQRPLVMATGCAANLFSDELTSLGERVLVETNKSLVPLRAMHELGFTVDQELLASAYRMDDPTAQSQPSLAARGVTPTGRTRPGIKIQDGCDHRCTYCIVWKARGTGRSLPVDQIIQRVQYECALGAQEVVLTGINLGCYEDTSTGYTINLAELLDTILERTDISRIRLSSIEPQDVSAELLGVIAQSKGRIAPYLHIPLQSGCDQTLKRMGRAYSLDDYLRTIDLTKSTLPLVFLGCDLIVGFPGETDDEFAQSLQSCMKVSFAKMHIFRYSKRPGTPAARMPNQVDAHVMADRAKQARELALSMRKEVAAALVGTTDMIISQMDGRGISSGLFDVQFNHPLPLGMHTCTITGVQGTTLMAAACKNS</sequence>
<dbReference type="InterPro" id="IPR013848">
    <property type="entry name" value="Methylthiotransferase_N"/>
</dbReference>
<dbReference type="InterPro" id="IPR006638">
    <property type="entry name" value="Elp3/MiaA/NifB-like_rSAM"/>
</dbReference>
<dbReference type="SFLD" id="SFLDG01082">
    <property type="entry name" value="B12-binding_domain_containing"/>
    <property type="match status" value="1"/>
</dbReference>
<dbReference type="Pfam" id="PF00919">
    <property type="entry name" value="UPF0004"/>
    <property type="match status" value="1"/>
</dbReference>
<dbReference type="AlphaFoldDB" id="A0AB38A4Q4"/>
<dbReference type="PROSITE" id="PS01278">
    <property type="entry name" value="MTTASE_RADICAL"/>
    <property type="match status" value="1"/>
</dbReference>
<dbReference type="RefSeq" id="WP_002563594.1">
    <property type="nucleotide sequence ID" value="NZ_CALJSN010000005.1"/>
</dbReference>
<gene>
    <name evidence="11" type="ORF">SAMN04489746_0173</name>
</gene>
<keyword evidence="5" id="KW-0479">Metal-binding</keyword>
<evidence type="ECO:0000256" key="5">
    <source>
        <dbReference type="ARBA" id="ARBA00022723"/>
    </source>
</evidence>
<evidence type="ECO:0000256" key="7">
    <source>
        <dbReference type="ARBA" id="ARBA00023014"/>
    </source>
</evidence>
<feature type="domain" description="MTTase N-terminal" evidence="9">
    <location>
        <begin position="6"/>
        <end position="123"/>
    </location>
</feature>
<dbReference type="PANTHER" id="PTHR11918:SF45">
    <property type="entry name" value="THREONYLCARBAMOYLADENOSINE TRNA METHYLTHIOTRANSFERASE"/>
    <property type="match status" value="1"/>
</dbReference>
<name>A0AB38A4Q4_9ACTN</name>
<dbReference type="SFLD" id="SFLDS00029">
    <property type="entry name" value="Radical_SAM"/>
    <property type="match status" value="1"/>
</dbReference>
<feature type="region of interest" description="Disordered" evidence="8">
    <location>
        <begin position="133"/>
        <end position="153"/>
    </location>
</feature>
<dbReference type="InterPro" id="IPR038135">
    <property type="entry name" value="Methylthiotransferase_N_sf"/>
</dbReference>
<evidence type="ECO:0000256" key="1">
    <source>
        <dbReference type="ARBA" id="ARBA00001966"/>
    </source>
</evidence>
<dbReference type="InterPro" id="IPR007197">
    <property type="entry name" value="rSAM"/>
</dbReference>
<dbReference type="Proteomes" id="UP000183687">
    <property type="component" value="Unassembled WGS sequence"/>
</dbReference>
<dbReference type="InterPro" id="IPR020612">
    <property type="entry name" value="Methylthiotransferase_CS"/>
</dbReference>
<protein>
    <submittedName>
        <fullName evidence="11">Threonylcarbamoyladenosine tRNA methylthiotransferase MtaB</fullName>
    </submittedName>
</protein>
<dbReference type="EMBL" id="FNSH01000001">
    <property type="protein sequence ID" value="SEB42442.1"/>
    <property type="molecule type" value="Genomic_DNA"/>
</dbReference>
<evidence type="ECO:0000313" key="12">
    <source>
        <dbReference type="Proteomes" id="UP000183687"/>
    </source>
</evidence>
<comment type="cofactor">
    <cofactor evidence="1">
        <name>[4Fe-4S] cluster</name>
        <dbReference type="ChEBI" id="CHEBI:49883"/>
    </cofactor>
</comment>
<keyword evidence="7" id="KW-0411">Iron-sulfur</keyword>
<evidence type="ECO:0000256" key="4">
    <source>
        <dbReference type="ARBA" id="ARBA00022691"/>
    </source>
</evidence>
<dbReference type="Pfam" id="PF04055">
    <property type="entry name" value="Radical_SAM"/>
    <property type="match status" value="1"/>
</dbReference>
<dbReference type="GO" id="GO:0035598">
    <property type="term" value="F:tRNA (N(6)-L-threonylcarbamoyladenosine(37)-C(2))-methylthiotransferase activity"/>
    <property type="evidence" value="ECO:0007669"/>
    <property type="project" value="TreeGrafter"/>
</dbReference>
<reference evidence="11 12" key="1">
    <citation type="submission" date="2016-10" db="EMBL/GenBank/DDBJ databases">
        <authorList>
            <person name="Varghese N."/>
            <person name="Submissions S."/>
        </authorList>
    </citation>
    <scope>NUCLEOTIDE SEQUENCE [LARGE SCALE GENOMIC DNA]</scope>
    <source>
        <strain evidence="11 12">DSM 20586</strain>
    </source>
</reference>
<dbReference type="PROSITE" id="PS51918">
    <property type="entry name" value="RADICAL_SAM"/>
    <property type="match status" value="1"/>
</dbReference>
<evidence type="ECO:0000256" key="6">
    <source>
        <dbReference type="ARBA" id="ARBA00023004"/>
    </source>
</evidence>
<dbReference type="CDD" id="cd01335">
    <property type="entry name" value="Radical_SAM"/>
    <property type="match status" value="1"/>
</dbReference>
<dbReference type="PROSITE" id="PS51449">
    <property type="entry name" value="MTTASE_N"/>
    <property type="match status" value="1"/>
</dbReference>
<dbReference type="GO" id="GO:0051539">
    <property type="term" value="F:4 iron, 4 sulfur cluster binding"/>
    <property type="evidence" value="ECO:0007669"/>
    <property type="project" value="UniProtKB-KW"/>
</dbReference>
<dbReference type="InterPro" id="IPR023404">
    <property type="entry name" value="rSAM_horseshoe"/>
</dbReference>
<dbReference type="SUPFAM" id="SSF102114">
    <property type="entry name" value="Radical SAM enzymes"/>
    <property type="match status" value="1"/>
</dbReference>
<proteinExistence type="predicted"/>
<dbReference type="SMART" id="SM00729">
    <property type="entry name" value="Elp3"/>
    <property type="match status" value="1"/>
</dbReference>
<evidence type="ECO:0000256" key="2">
    <source>
        <dbReference type="ARBA" id="ARBA00022485"/>
    </source>
</evidence>
<keyword evidence="2" id="KW-0004">4Fe-4S</keyword>
<evidence type="ECO:0000259" key="10">
    <source>
        <dbReference type="PROSITE" id="PS51918"/>
    </source>
</evidence>
<evidence type="ECO:0000259" key="9">
    <source>
        <dbReference type="PROSITE" id="PS51449"/>
    </source>
</evidence>
<keyword evidence="4" id="KW-0949">S-adenosyl-L-methionine</keyword>
<accession>A0AB38A4Q4</accession>
<keyword evidence="3" id="KW-0808">Transferase</keyword>
<evidence type="ECO:0000313" key="11">
    <source>
        <dbReference type="EMBL" id="SEB42442.1"/>
    </source>
</evidence>
<dbReference type="InterPro" id="IPR058240">
    <property type="entry name" value="rSAM_sf"/>
</dbReference>
<dbReference type="Gene3D" id="3.80.30.20">
    <property type="entry name" value="tm_1862 like domain"/>
    <property type="match status" value="1"/>
</dbReference>
<feature type="domain" description="Radical SAM core" evidence="10">
    <location>
        <begin position="147"/>
        <end position="379"/>
    </location>
</feature>
<evidence type="ECO:0000256" key="3">
    <source>
        <dbReference type="ARBA" id="ARBA00022679"/>
    </source>
</evidence>
<organism evidence="11 12">
    <name type="scientific">Atopobium minutum</name>
    <dbReference type="NCBI Taxonomy" id="1381"/>
    <lineage>
        <taxon>Bacteria</taxon>
        <taxon>Bacillati</taxon>
        <taxon>Actinomycetota</taxon>
        <taxon>Coriobacteriia</taxon>
        <taxon>Coriobacteriales</taxon>
        <taxon>Atopobiaceae</taxon>
        <taxon>Atopobium</taxon>
    </lineage>
</organism>
<evidence type="ECO:0000256" key="8">
    <source>
        <dbReference type="SAM" id="MobiDB-lite"/>
    </source>
</evidence>
<comment type="caution">
    <text evidence="11">The sequence shown here is derived from an EMBL/GenBank/DDBJ whole genome shotgun (WGS) entry which is preliminary data.</text>
</comment>
<dbReference type="PANTHER" id="PTHR11918">
    <property type="entry name" value="RADICAL SAM PROTEINS"/>
    <property type="match status" value="1"/>
</dbReference>
<keyword evidence="6" id="KW-0408">Iron</keyword>
<dbReference type="GO" id="GO:0046872">
    <property type="term" value="F:metal ion binding"/>
    <property type="evidence" value="ECO:0007669"/>
    <property type="project" value="UniProtKB-KW"/>
</dbReference>
<dbReference type="NCBIfam" id="TIGR00089">
    <property type="entry name" value="MiaB/RimO family radical SAM methylthiotransferase"/>
    <property type="match status" value="1"/>
</dbReference>